<dbReference type="PANTHER" id="PTHR36837">
    <property type="entry name" value="POLY(3-HYDROXYALKANOATE) POLYMERASE SUBUNIT PHAC"/>
    <property type="match status" value="1"/>
</dbReference>
<reference evidence="6 7" key="1">
    <citation type="submission" date="2016-11" db="EMBL/GenBank/DDBJ databases">
        <authorList>
            <person name="Varghese N."/>
            <person name="Submissions S."/>
        </authorList>
    </citation>
    <scope>NUCLEOTIDE SEQUENCE [LARGE SCALE GENOMIC DNA]</scope>
    <source>
        <strain evidence="6 7">DSM 29341</strain>
    </source>
</reference>
<evidence type="ECO:0000259" key="5">
    <source>
        <dbReference type="Pfam" id="PF12551"/>
    </source>
</evidence>
<keyword evidence="1" id="KW-0808">Transferase</keyword>
<dbReference type="GO" id="GO:0042619">
    <property type="term" value="P:poly-hydroxybutyrate biosynthetic process"/>
    <property type="evidence" value="ECO:0007669"/>
    <property type="project" value="InterPro"/>
</dbReference>
<dbReference type="InterPro" id="IPR051321">
    <property type="entry name" value="PHA/PHB_synthase"/>
</dbReference>
<sequence length="608" mass="67606">MTAKEAKNADPRTGPIKSMAARPGNDTSAPGSPACAAEDQTSAAVPVLDRAVKAQMAKVTGGLSPAALAGAYLDWATHLAVSPGKQVQLWEKAIRKGLRLSGFAAKAAVPGQTCEPCIEPLPQDRRFADASWQTWPYNLIHQSFLLNQQWWHNATTGVRGVTKPHENVVEFATRQMLDVFSPSNFLLTNPQVLARTREEAGANLVRGFQAWLDDLRRQQGGMPPAGAEEFRPGHELAATPGKVVYRNHLIELIQYTPTTDKVRPEPVLFIPAWIMKYYILDLSPHNSMVKFLIAQGYTVFMVSWRNPGAEDRDLGMDDYRKMGVLDAIDAVRSITPDRKIHGVGYCLGGTLLSIAAAALERDGQHPFASLTFFASQIDFTEPGELQLFINESQVTFLEDMMWDQGYLDTTQMSGAFQMIRSVDLIWSRMVHRYLMGDPPVMFDLMAWNADGTRMPFRMHSEYLRKLYLNNDLTEGRFVVDGRPISVSDIRVPVFSVGTVKDHVAPWRSVYKMHLYLDTELTFVLTTGGHNTGIVSEPGHAGRSYQIATAKHDDRYVDPETWQASAPRKDGSWWLDWVAWLDARSGAPVPPPPMGPALADAPGIYVLQK</sequence>
<dbReference type="GO" id="GO:0016746">
    <property type="term" value="F:acyltransferase activity"/>
    <property type="evidence" value="ECO:0007669"/>
    <property type="project" value="UniProtKB-KW"/>
</dbReference>
<dbReference type="Pfam" id="PF07167">
    <property type="entry name" value="PhaC_N"/>
    <property type="match status" value="1"/>
</dbReference>
<keyword evidence="2" id="KW-0012">Acyltransferase</keyword>
<dbReference type="EMBL" id="FQVK01000001">
    <property type="protein sequence ID" value="SHE32527.1"/>
    <property type="molecule type" value="Genomic_DNA"/>
</dbReference>
<evidence type="ECO:0000313" key="6">
    <source>
        <dbReference type="EMBL" id="SHE32527.1"/>
    </source>
</evidence>
<gene>
    <name evidence="6" type="ORF">SAMN05444279_101152</name>
</gene>
<dbReference type="AlphaFoldDB" id="A0A1M4SKK6"/>
<organism evidence="6 7">
    <name type="scientific">Ruegeria intermedia</name>
    <dbReference type="NCBI Taxonomy" id="996115"/>
    <lineage>
        <taxon>Bacteria</taxon>
        <taxon>Pseudomonadati</taxon>
        <taxon>Pseudomonadota</taxon>
        <taxon>Alphaproteobacteria</taxon>
        <taxon>Rhodobacterales</taxon>
        <taxon>Roseobacteraceae</taxon>
        <taxon>Ruegeria</taxon>
    </lineage>
</organism>
<evidence type="ECO:0000256" key="1">
    <source>
        <dbReference type="ARBA" id="ARBA00022679"/>
    </source>
</evidence>
<accession>A0A1M4SKK6</accession>
<feature type="domain" description="Poly-beta-hydroxybutyrate polymerase N-terminal" evidence="5">
    <location>
        <begin position="45"/>
        <end position="85"/>
    </location>
</feature>
<evidence type="ECO:0000259" key="4">
    <source>
        <dbReference type="Pfam" id="PF07167"/>
    </source>
</evidence>
<evidence type="ECO:0000256" key="2">
    <source>
        <dbReference type="ARBA" id="ARBA00023315"/>
    </source>
</evidence>
<dbReference type="Proteomes" id="UP000325134">
    <property type="component" value="Unassembled WGS sequence"/>
</dbReference>
<dbReference type="PANTHER" id="PTHR36837:SF5">
    <property type="entry name" value="POLY-3-HYDROXYBUTYRATE SYNTHASE"/>
    <property type="match status" value="1"/>
</dbReference>
<dbReference type="Pfam" id="PF12551">
    <property type="entry name" value="PHBC_N"/>
    <property type="match status" value="1"/>
</dbReference>
<evidence type="ECO:0000256" key="3">
    <source>
        <dbReference type="SAM" id="MobiDB-lite"/>
    </source>
</evidence>
<dbReference type="InterPro" id="IPR029058">
    <property type="entry name" value="AB_hydrolase_fold"/>
</dbReference>
<keyword evidence="7" id="KW-1185">Reference proteome</keyword>
<evidence type="ECO:0000313" key="7">
    <source>
        <dbReference type="Proteomes" id="UP000325134"/>
    </source>
</evidence>
<dbReference type="SUPFAM" id="SSF53474">
    <property type="entry name" value="alpha/beta-Hydrolases"/>
    <property type="match status" value="1"/>
</dbReference>
<name>A0A1M4SKK6_9RHOB</name>
<feature type="region of interest" description="Disordered" evidence="3">
    <location>
        <begin position="1"/>
        <end position="40"/>
    </location>
</feature>
<dbReference type="InterPro" id="IPR022211">
    <property type="entry name" value="PHBC_N"/>
</dbReference>
<feature type="compositionally biased region" description="Basic and acidic residues" evidence="3">
    <location>
        <begin position="1"/>
        <end position="10"/>
    </location>
</feature>
<protein>
    <submittedName>
        <fullName evidence="6">Polyhydroxyalkanoate synthase</fullName>
    </submittedName>
</protein>
<proteinExistence type="predicted"/>
<dbReference type="Gene3D" id="3.40.50.1820">
    <property type="entry name" value="alpha/beta hydrolase"/>
    <property type="match status" value="1"/>
</dbReference>
<feature type="domain" description="Poly-beta-hydroxybutyrate polymerase N-terminal" evidence="4">
    <location>
        <begin position="123"/>
        <end position="292"/>
    </location>
</feature>
<dbReference type="RefSeq" id="WP_149774155.1">
    <property type="nucleotide sequence ID" value="NZ_FQVK01000001.1"/>
</dbReference>
<dbReference type="OrthoDB" id="7208816at2"/>
<dbReference type="InterPro" id="IPR010941">
    <property type="entry name" value="PhaC_N"/>
</dbReference>